<dbReference type="SUPFAM" id="SSF46785">
    <property type="entry name" value="Winged helix' DNA-binding domain"/>
    <property type="match status" value="1"/>
</dbReference>
<proteinExistence type="predicted"/>
<evidence type="ECO:0000259" key="2">
    <source>
        <dbReference type="PROSITE" id="PS50995"/>
    </source>
</evidence>
<evidence type="ECO:0000313" key="3">
    <source>
        <dbReference type="EMBL" id="UOQ59057.1"/>
    </source>
</evidence>
<dbReference type="PROSITE" id="PS50995">
    <property type="entry name" value="HTH_MARR_2"/>
    <property type="match status" value="1"/>
</dbReference>
<dbReference type="EMBL" id="CP095043">
    <property type="protein sequence ID" value="UOQ59057.1"/>
    <property type="molecule type" value="Genomic_DNA"/>
</dbReference>
<sequence length="150" mass="16280">MSQVDASIHLDTSLGYLLKEASSALRTAMEDVLRPLGMTVTHYSCLELLSQRPGLSSSALARGAFITRQSMHVLLQQLERDGDVTRPAAPTVGKSLPASLTPQGRRRLASASAAVRSVELRMLQHMTADEQTAALQSLRSMILGLRNDRP</sequence>
<gene>
    <name evidence="3" type="ORF">MUN76_08275</name>
</gene>
<dbReference type="InterPro" id="IPR036388">
    <property type="entry name" value="WH-like_DNA-bd_sf"/>
</dbReference>
<accession>A0ABY4FRZ2</accession>
<reference evidence="3 4" key="1">
    <citation type="submission" date="2022-04" db="EMBL/GenBank/DDBJ databases">
        <title>Leucobacter sp. isolated from rhizosphere of onion.</title>
        <authorList>
            <person name="Won M."/>
            <person name="Lee C.-M."/>
            <person name="Woen H.-Y."/>
            <person name="Kwon S.-W."/>
        </authorList>
    </citation>
    <scope>NUCLEOTIDE SEQUENCE [LARGE SCALE GENOMIC DNA]</scope>
    <source>
        <strain evidence="3 4">H25R-14</strain>
    </source>
</reference>
<dbReference type="RefSeq" id="WP_244683876.1">
    <property type="nucleotide sequence ID" value="NZ_CP095043.1"/>
</dbReference>
<dbReference type="Pfam" id="PF12802">
    <property type="entry name" value="MarR_2"/>
    <property type="match status" value="1"/>
</dbReference>
<dbReference type="PANTHER" id="PTHR33164">
    <property type="entry name" value="TRANSCRIPTIONAL REGULATOR, MARR FAMILY"/>
    <property type="match status" value="1"/>
</dbReference>
<keyword evidence="4" id="KW-1185">Reference proteome</keyword>
<feature type="domain" description="HTH marR-type" evidence="2">
    <location>
        <begin position="11"/>
        <end position="144"/>
    </location>
</feature>
<dbReference type="InterPro" id="IPR039422">
    <property type="entry name" value="MarR/SlyA-like"/>
</dbReference>
<protein>
    <submittedName>
        <fullName evidence="3">MarR family transcriptional regulator</fullName>
    </submittedName>
</protein>
<dbReference type="PANTHER" id="PTHR33164:SF43">
    <property type="entry name" value="HTH-TYPE TRANSCRIPTIONAL REPRESSOR YETL"/>
    <property type="match status" value="1"/>
</dbReference>
<dbReference type="Gene3D" id="1.10.10.10">
    <property type="entry name" value="Winged helix-like DNA-binding domain superfamily/Winged helix DNA-binding domain"/>
    <property type="match status" value="1"/>
</dbReference>
<dbReference type="InterPro" id="IPR000835">
    <property type="entry name" value="HTH_MarR-typ"/>
</dbReference>
<dbReference type="Proteomes" id="UP000831775">
    <property type="component" value="Chromosome"/>
</dbReference>
<feature type="region of interest" description="Disordered" evidence="1">
    <location>
        <begin position="85"/>
        <end position="107"/>
    </location>
</feature>
<dbReference type="InterPro" id="IPR036390">
    <property type="entry name" value="WH_DNA-bd_sf"/>
</dbReference>
<evidence type="ECO:0000256" key="1">
    <source>
        <dbReference type="SAM" id="MobiDB-lite"/>
    </source>
</evidence>
<organism evidence="3 4">
    <name type="scientific">Leucobacter rhizosphaerae</name>
    <dbReference type="NCBI Taxonomy" id="2932245"/>
    <lineage>
        <taxon>Bacteria</taxon>
        <taxon>Bacillati</taxon>
        <taxon>Actinomycetota</taxon>
        <taxon>Actinomycetes</taxon>
        <taxon>Micrococcales</taxon>
        <taxon>Microbacteriaceae</taxon>
        <taxon>Leucobacter</taxon>
    </lineage>
</organism>
<name>A0ABY4FRZ2_9MICO</name>
<dbReference type="SMART" id="SM00347">
    <property type="entry name" value="HTH_MARR"/>
    <property type="match status" value="1"/>
</dbReference>
<evidence type="ECO:0000313" key="4">
    <source>
        <dbReference type="Proteomes" id="UP000831775"/>
    </source>
</evidence>